<dbReference type="Proteomes" id="UP000030764">
    <property type="component" value="Unassembled WGS sequence"/>
</dbReference>
<name>A0A085LP23_9BILA</name>
<dbReference type="EMBL" id="KL363357">
    <property type="protein sequence ID" value="KFD46719.1"/>
    <property type="molecule type" value="Genomic_DNA"/>
</dbReference>
<dbReference type="AlphaFoldDB" id="A0A085LP23"/>
<protein>
    <submittedName>
        <fullName evidence="1">Uncharacterized protein</fullName>
    </submittedName>
</protein>
<sequence>MFCMLLRCSGEREDIINIGETEVEARQNFINEALECLPGISESESHELEFEQPKRRDNGRFQDVVSVDGDLSVCFYKVDY</sequence>
<accession>A0A085LP23</accession>
<gene>
    <name evidence="1" type="ORF">M513_12429</name>
</gene>
<evidence type="ECO:0000313" key="1">
    <source>
        <dbReference type="EMBL" id="KFD46719.1"/>
    </source>
</evidence>
<proteinExistence type="predicted"/>
<reference evidence="1 2" key="1">
    <citation type="journal article" date="2014" name="Nat. Genet.">
        <title>Genome and transcriptome of the porcine whipworm Trichuris suis.</title>
        <authorList>
            <person name="Jex A.R."/>
            <person name="Nejsum P."/>
            <person name="Schwarz E.M."/>
            <person name="Hu L."/>
            <person name="Young N.D."/>
            <person name="Hall R.S."/>
            <person name="Korhonen P.K."/>
            <person name="Liao S."/>
            <person name="Thamsborg S."/>
            <person name="Xia J."/>
            <person name="Xu P."/>
            <person name="Wang S."/>
            <person name="Scheerlinck J.P."/>
            <person name="Hofmann A."/>
            <person name="Sternberg P.W."/>
            <person name="Wang J."/>
            <person name="Gasser R.B."/>
        </authorList>
    </citation>
    <scope>NUCLEOTIDE SEQUENCE [LARGE SCALE GENOMIC DNA]</scope>
    <source>
        <strain evidence="1">DCEP-RM93M</strain>
    </source>
</reference>
<organism evidence="1 2">
    <name type="scientific">Trichuris suis</name>
    <name type="common">pig whipworm</name>
    <dbReference type="NCBI Taxonomy" id="68888"/>
    <lineage>
        <taxon>Eukaryota</taxon>
        <taxon>Metazoa</taxon>
        <taxon>Ecdysozoa</taxon>
        <taxon>Nematoda</taxon>
        <taxon>Enoplea</taxon>
        <taxon>Dorylaimia</taxon>
        <taxon>Trichinellida</taxon>
        <taxon>Trichuridae</taxon>
        <taxon>Trichuris</taxon>
    </lineage>
</organism>
<keyword evidence="2" id="KW-1185">Reference proteome</keyword>
<evidence type="ECO:0000313" key="2">
    <source>
        <dbReference type="Proteomes" id="UP000030764"/>
    </source>
</evidence>